<evidence type="ECO:0000256" key="4">
    <source>
        <dbReference type="ARBA" id="ARBA00022741"/>
    </source>
</evidence>
<evidence type="ECO:0000256" key="8">
    <source>
        <dbReference type="ARBA" id="ARBA00048679"/>
    </source>
</evidence>
<protein>
    <recommendedName>
        <fullName evidence="1">non-specific serine/threonine protein kinase</fullName>
        <ecNumber evidence="1">2.7.11.1</ecNumber>
    </recommendedName>
</protein>
<dbReference type="InterPro" id="IPR000719">
    <property type="entry name" value="Prot_kinase_dom"/>
</dbReference>
<reference evidence="13 14" key="1">
    <citation type="journal article" date="2021" name="Sci. Rep.">
        <title>Chromosome anchoring in Senegalese sole (Solea senegalensis) reveals sex-associated markers and genome rearrangements in flatfish.</title>
        <authorList>
            <person name="Guerrero-Cozar I."/>
            <person name="Gomez-Garrido J."/>
            <person name="Berbel C."/>
            <person name="Martinez-Blanch J.F."/>
            <person name="Alioto T."/>
            <person name="Claros M.G."/>
            <person name="Gagnaire P.A."/>
            <person name="Manchado M."/>
        </authorList>
    </citation>
    <scope>NUCLEOTIDE SEQUENCE [LARGE SCALE GENOMIC DNA]</scope>
    <source>
        <strain evidence="13">Sse05_10M</strain>
    </source>
</reference>
<dbReference type="InterPro" id="IPR008271">
    <property type="entry name" value="Ser/Thr_kinase_AS"/>
</dbReference>
<evidence type="ECO:0000256" key="10">
    <source>
        <dbReference type="SAM" id="Coils"/>
    </source>
</evidence>
<comment type="catalytic activity">
    <reaction evidence="7">
        <text>L-threonyl-[protein] + ATP = O-phospho-L-threonyl-[protein] + ADP + H(+)</text>
        <dbReference type="Rhea" id="RHEA:46608"/>
        <dbReference type="Rhea" id="RHEA-COMP:11060"/>
        <dbReference type="Rhea" id="RHEA-COMP:11605"/>
        <dbReference type="ChEBI" id="CHEBI:15378"/>
        <dbReference type="ChEBI" id="CHEBI:30013"/>
        <dbReference type="ChEBI" id="CHEBI:30616"/>
        <dbReference type="ChEBI" id="CHEBI:61977"/>
        <dbReference type="ChEBI" id="CHEBI:456216"/>
        <dbReference type="EC" id="2.7.11.1"/>
    </reaction>
</comment>
<evidence type="ECO:0000256" key="3">
    <source>
        <dbReference type="ARBA" id="ARBA00022679"/>
    </source>
</evidence>
<gene>
    <name evidence="13" type="ORF">JOB18_035711</name>
</gene>
<accession>A0AAV6R444</accession>
<evidence type="ECO:0000259" key="12">
    <source>
        <dbReference type="PROSITE" id="PS50011"/>
    </source>
</evidence>
<dbReference type="FunFam" id="3.30.200.20:FF:000003">
    <property type="entry name" value="Non-specific serine/threonine protein kinase"/>
    <property type="match status" value="1"/>
</dbReference>
<dbReference type="GO" id="GO:0005737">
    <property type="term" value="C:cytoplasm"/>
    <property type="evidence" value="ECO:0007669"/>
    <property type="project" value="TreeGrafter"/>
</dbReference>
<dbReference type="InterPro" id="IPR017441">
    <property type="entry name" value="Protein_kinase_ATP_BS"/>
</dbReference>
<name>A0AAV6R444_SOLSE</name>
<evidence type="ECO:0000313" key="14">
    <source>
        <dbReference type="Proteomes" id="UP000693946"/>
    </source>
</evidence>
<keyword evidence="4 9" id="KW-0547">Nucleotide-binding</keyword>
<keyword evidence="3" id="KW-0808">Transferase</keyword>
<keyword evidence="6 9" id="KW-0067">ATP-binding</keyword>
<dbReference type="GO" id="GO:0000226">
    <property type="term" value="P:microtubule cytoskeleton organization"/>
    <property type="evidence" value="ECO:0007669"/>
    <property type="project" value="TreeGrafter"/>
</dbReference>
<feature type="coiled-coil region" evidence="10">
    <location>
        <begin position="146"/>
        <end position="184"/>
    </location>
</feature>
<feature type="binding site" evidence="9">
    <location>
        <position position="396"/>
    </location>
    <ligand>
        <name>ATP</name>
        <dbReference type="ChEBI" id="CHEBI:30616"/>
    </ligand>
</feature>
<evidence type="ECO:0000256" key="1">
    <source>
        <dbReference type="ARBA" id="ARBA00012513"/>
    </source>
</evidence>
<feature type="region of interest" description="Disordered" evidence="11">
    <location>
        <begin position="323"/>
        <end position="344"/>
    </location>
</feature>
<dbReference type="Pfam" id="PF00069">
    <property type="entry name" value="Pkinase"/>
    <property type="match status" value="1"/>
</dbReference>
<dbReference type="AlphaFoldDB" id="A0AAV6R444"/>
<dbReference type="FunFam" id="1.10.510.10:FF:000571">
    <property type="entry name" value="Maternal embryonic leucine zipper kinase"/>
    <property type="match status" value="1"/>
</dbReference>
<dbReference type="GO" id="GO:0035556">
    <property type="term" value="P:intracellular signal transduction"/>
    <property type="evidence" value="ECO:0007669"/>
    <property type="project" value="TreeGrafter"/>
</dbReference>
<dbReference type="PROSITE" id="PS50011">
    <property type="entry name" value="PROTEIN_KINASE_DOM"/>
    <property type="match status" value="1"/>
</dbReference>
<evidence type="ECO:0000256" key="11">
    <source>
        <dbReference type="SAM" id="MobiDB-lite"/>
    </source>
</evidence>
<keyword evidence="2" id="KW-0723">Serine/threonine-protein kinase</keyword>
<evidence type="ECO:0000256" key="9">
    <source>
        <dbReference type="PROSITE-ProRule" id="PRU10141"/>
    </source>
</evidence>
<dbReference type="PANTHER" id="PTHR24346">
    <property type="entry name" value="MAP/MICROTUBULE AFFINITY-REGULATING KINASE"/>
    <property type="match status" value="1"/>
</dbReference>
<dbReference type="Proteomes" id="UP000693946">
    <property type="component" value="Linkage Group LG21"/>
</dbReference>
<sequence>MTSRGVTLDTFMEEFAQLEQKIIEVHGKSNMLEVKLDDANRLVKFYLSKEKSLTEERDVLLSTVNRLQQSLQEQCNLRVENERVKEDMVDLKRRSDRRVEDREAEVQRLLTEKATETDRHQRALEAVRQQSRREVELAHRDCFSQLEAKDTELKKLLQEKNVEVEEMKTRLKIQEREKQSELLKLQMEFGAKLARVQSSAQINQQQHQGSSVMLPQSVFRRKLQFMQEEKNREITSLRQRIKELEEKQRISSSISISDNRLKRRKLRKQLGQRIAFKLNDSSSNIQRQKMLATIWKLAAMPGSHFQLTNTKLRHSLYSLTDSSAAGSEDEEAEAPPPLSPLQKLTSDMCKDEKTIKDLIIGRRVGFYKVRGEIGCGAFSRVKLGFHALTKDKVAVKVLDKTRLDAQAQRLLSREISSMESLQHPNLVRLFEVVETPSRLHLVLEYAGGGDLHDRICTKGKFSDNTSKVTFAQILSAIKYMHNNNIIHRDLKAENVLFTSRGCVKVADFGFSTQVSNLNNGLDTFCGSPPYAAPELFKDESYLGPPVDVWAMGVLLFFMTTGTMPFRAETLGKLRRCIINAAYTVPPWVPGPCQRLVKGILKPDPTDRYAIDQMLGCDWLLPVEFPWSLVPHEPVSPFQSLLGSESWDLEEEEEEEIRSSLEELGFTAEHLRHNQLKDIRCPVTGVYRIMVHRAQKSRGYDCPPVVRGMVRDPKREGLRAYRGLRHTSKLCVLS</sequence>
<comment type="caution">
    <text evidence="13">The sequence shown here is derived from an EMBL/GenBank/DDBJ whole genome shotgun (WGS) entry which is preliminary data.</text>
</comment>
<proteinExistence type="predicted"/>
<evidence type="ECO:0000256" key="2">
    <source>
        <dbReference type="ARBA" id="ARBA00022527"/>
    </source>
</evidence>
<evidence type="ECO:0000256" key="6">
    <source>
        <dbReference type="ARBA" id="ARBA00022840"/>
    </source>
</evidence>
<evidence type="ECO:0000313" key="13">
    <source>
        <dbReference type="EMBL" id="KAG7499374.1"/>
    </source>
</evidence>
<feature type="domain" description="Protein kinase" evidence="12">
    <location>
        <begin position="367"/>
        <end position="619"/>
    </location>
</feature>
<dbReference type="EMBL" id="JAGKHQ010000014">
    <property type="protein sequence ID" value="KAG7499374.1"/>
    <property type="molecule type" value="Genomic_DNA"/>
</dbReference>
<dbReference type="PROSITE" id="PS00107">
    <property type="entry name" value="PROTEIN_KINASE_ATP"/>
    <property type="match status" value="1"/>
</dbReference>
<dbReference type="EC" id="2.7.11.1" evidence="1"/>
<dbReference type="GO" id="GO:0005524">
    <property type="term" value="F:ATP binding"/>
    <property type="evidence" value="ECO:0007669"/>
    <property type="project" value="UniProtKB-UniRule"/>
</dbReference>
<dbReference type="GO" id="GO:0050321">
    <property type="term" value="F:tau-protein kinase activity"/>
    <property type="evidence" value="ECO:0007669"/>
    <property type="project" value="TreeGrafter"/>
</dbReference>
<keyword evidence="10" id="KW-0175">Coiled coil</keyword>
<dbReference type="PANTHER" id="PTHR24346:SF35">
    <property type="entry name" value="SERINE_THREONINE-PROTEIN KINASE NIM1-LIKE"/>
    <property type="match status" value="1"/>
</dbReference>
<evidence type="ECO:0000256" key="5">
    <source>
        <dbReference type="ARBA" id="ARBA00022777"/>
    </source>
</evidence>
<dbReference type="PROSITE" id="PS00108">
    <property type="entry name" value="PROTEIN_KINASE_ST"/>
    <property type="match status" value="1"/>
</dbReference>
<organism evidence="13 14">
    <name type="scientific">Solea senegalensis</name>
    <name type="common">Senegalese sole</name>
    <dbReference type="NCBI Taxonomy" id="28829"/>
    <lineage>
        <taxon>Eukaryota</taxon>
        <taxon>Metazoa</taxon>
        <taxon>Chordata</taxon>
        <taxon>Craniata</taxon>
        <taxon>Vertebrata</taxon>
        <taxon>Euteleostomi</taxon>
        <taxon>Actinopterygii</taxon>
        <taxon>Neopterygii</taxon>
        <taxon>Teleostei</taxon>
        <taxon>Neoteleostei</taxon>
        <taxon>Acanthomorphata</taxon>
        <taxon>Carangaria</taxon>
        <taxon>Pleuronectiformes</taxon>
        <taxon>Pleuronectoidei</taxon>
        <taxon>Soleidae</taxon>
        <taxon>Solea</taxon>
    </lineage>
</organism>
<evidence type="ECO:0000256" key="7">
    <source>
        <dbReference type="ARBA" id="ARBA00047899"/>
    </source>
</evidence>
<keyword evidence="5 13" id="KW-0418">Kinase</keyword>
<comment type="catalytic activity">
    <reaction evidence="8">
        <text>L-seryl-[protein] + ATP = O-phospho-L-seryl-[protein] + ADP + H(+)</text>
        <dbReference type="Rhea" id="RHEA:17989"/>
        <dbReference type="Rhea" id="RHEA-COMP:9863"/>
        <dbReference type="Rhea" id="RHEA-COMP:11604"/>
        <dbReference type="ChEBI" id="CHEBI:15378"/>
        <dbReference type="ChEBI" id="CHEBI:29999"/>
        <dbReference type="ChEBI" id="CHEBI:30616"/>
        <dbReference type="ChEBI" id="CHEBI:83421"/>
        <dbReference type="ChEBI" id="CHEBI:456216"/>
        <dbReference type="EC" id="2.7.11.1"/>
    </reaction>
</comment>
<dbReference type="SMART" id="SM00220">
    <property type="entry name" value="S_TKc"/>
    <property type="match status" value="1"/>
</dbReference>
<keyword evidence="14" id="KW-1185">Reference proteome</keyword>